<dbReference type="NCBIfam" id="TIGR00009">
    <property type="entry name" value="L28"/>
    <property type="match status" value="1"/>
</dbReference>
<keyword evidence="3 5" id="KW-0687">Ribonucleoprotein</keyword>
<evidence type="ECO:0000313" key="8">
    <source>
        <dbReference type="Proteomes" id="UP000095665"/>
    </source>
</evidence>
<protein>
    <recommendedName>
        <fullName evidence="4 5">Large ribosomal subunit protein bL28</fullName>
    </recommendedName>
</protein>
<dbReference type="SUPFAM" id="SSF143800">
    <property type="entry name" value="L28p-like"/>
    <property type="match status" value="1"/>
</dbReference>
<dbReference type="GO" id="GO:0003735">
    <property type="term" value="F:structural constituent of ribosome"/>
    <property type="evidence" value="ECO:0007669"/>
    <property type="project" value="InterPro"/>
</dbReference>
<dbReference type="InterPro" id="IPR034704">
    <property type="entry name" value="Ribosomal_bL28/bL31-like_sf"/>
</dbReference>
<keyword evidence="8" id="KW-1185">Reference proteome</keyword>
<dbReference type="InterPro" id="IPR001383">
    <property type="entry name" value="Ribosomal_bL28_bact-type"/>
</dbReference>
<sequence length="85" mass="9730">MSRVCQVTGKHPISGNNRSHAMNATKRRFIPNIHSHRFWVESKKCFFTLRVSAKGMRIIDKKGIEAIFADLCISDKNSNKELNRG</sequence>
<dbReference type="AlphaFoldDB" id="A0A143WR80"/>
<dbReference type="Proteomes" id="UP000095665">
    <property type="component" value="Chromosome I"/>
</dbReference>
<name>A0A143WR80_9ENTR</name>
<gene>
    <name evidence="5 7" type="primary">rpmB</name>
    <name evidence="7" type="ORF">FVIR_GE00373</name>
</gene>
<reference evidence="8" key="1">
    <citation type="submission" date="2016-01" db="EMBL/GenBank/DDBJ databases">
        <authorList>
            <person name="Husnik F."/>
        </authorList>
    </citation>
    <scope>NUCLEOTIDE SEQUENCE [LARGE SCALE GENOMIC DNA]</scope>
</reference>
<dbReference type="Gene3D" id="2.30.170.40">
    <property type="entry name" value="Ribosomal protein L28/L24"/>
    <property type="match status" value="1"/>
</dbReference>
<dbReference type="OrthoDB" id="9805609at2"/>
<dbReference type="HAMAP" id="MF_00373">
    <property type="entry name" value="Ribosomal_bL28"/>
    <property type="match status" value="1"/>
</dbReference>
<keyword evidence="2 5" id="KW-0689">Ribosomal protein</keyword>
<dbReference type="PANTHER" id="PTHR13528">
    <property type="entry name" value="39S RIBOSOMAL PROTEIN L28, MITOCHONDRIAL"/>
    <property type="match status" value="1"/>
</dbReference>
<dbReference type="KEGG" id="ged:FVIR_GE00373"/>
<accession>A0A143WR80</accession>
<evidence type="ECO:0000313" key="7">
    <source>
        <dbReference type="EMBL" id="CUX96228.1"/>
    </source>
</evidence>
<evidence type="ECO:0000256" key="6">
    <source>
        <dbReference type="SAM" id="MobiDB-lite"/>
    </source>
</evidence>
<dbReference type="RefSeq" id="WP_067498236.1">
    <property type="nucleotide sequence ID" value="NZ_LN999832.1"/>
</dbReference>
<dbReference type="InterPro" id="IPR037147">
    <property type="entry name" value="Ribosomal_bL28_sf"/>
</dbReference>
<dbReference type="FunFam" id="2.30.170.40:FF:000001">
    <property type="entry name" value="50S ribosomal protein L28"/>
    <property type="match status" value="1"/>
</dbReference>
<dbReference type="PATRIC" id="fig|1070130.3.peg.592"/>
<evidence type="ECO:0000256" key="3">
    <source>
        <dbReference type="ARBA" id="ARBA00023274"/>
    </source>
</evidence>
<dbReference type="GO" id="GO:0022625">
    <property type="term" value="C:cytosolic large ribosomal subunit"/>
    <property type="evidence" value="ECO:0007669"/>
    <property type="project" value="TreeGrafter"/>
</dbReference>
<dbReference type="EMBL" id="LN999832">
    <property type="protein sequence ID" value="CUX96228.1"/>
    <property type="molecule type" value="Genomic_DNA"/>
</dbReference>
<dbReference type="PANTHER" id="PTHR13528:SF2">
    <property type="entry name" value="LARGE RIBOSOMAL SUBUNIT PROTEIN BL28M"/>
    <property type="match status" value="1"/>
</dbReference>
<evidence type="ECO:0000256" key="2">
    <source>
        <dbReference type="ARBA" id="ARBA00022980"/>
    </source>
</evidence>
<dbReference type="GO" id="GO:0006412">
    <property type="term" value="P:translation"/>
    <property type="evidence" value="ECO:0007669"/>
    <property type="project" value="UniProtKB-UniRule"/>
</dbReference>
<dbReference type="Pfam" id="PF00830">
    <property type="entry name" value="Ribosomal_L28"/>
    <property type="match status" value="1"/>
</dbReference>
<evidence type="ECO:0000256" key="5">
    <source>
        <dbReference type="HAMAP-Rule" id="MF_00373"/>
    </source>
</evidence>
<evidence type="ECO:0000256" key="1">
    <source>
        <dbReference type="ARBA" id="ARBA00008760"/>
    </source>
</evidence>
<proteinExistence type="inferred from homology"/>
<dbReference type="InterPro" id="IPR026569">
    <property type="entry name" value="Ribosomal_bL28"/>
</dbReference>
<dbReference type="STRING" id="1070130.FVIR_GE00373"/>
<comment type="similarity">
    <text evidence="1 5">Belongs to the bacterial ribosomal protein bL28 family.</text>
</comment>
<evidence type="ECO:0000256" key="4">
    <source>
        <dbReference type="ARBA" id="ARBA00035174"/>
    </source>
</evidence>
<feature type="region of interest" description="Disordered" evidence="6">
    <location>
        <begin position="1"/>
        <end position="22"/>
    </location>
</feature>
<organism evidence="7 8">
    <name type="scientific">Candidatus Gullanella endobia</name>
    <dbReference type="NCBI Taxonomy" id="1070130"/>
    <lineage>
        <taxon>Bacteria</taxon>
        <taxon>Pseudomonadati</taxon>
        <taxon>Pseudomonadota</taxon>
        <taxon>Gammaproteobacteria</taxon>
        <taxon>Enterobacterales</taxon>
        <taxon>Enterobacteriaceae</taxon>
        <taxon>Candidatus Gullanella</taxon>
    </lineage>
</organism>